<dbReference type="InterPro" id="IPR027396">
    <property type="entry name" value="DsrEFH-like"/>
</dbReference>
<dbReference type="EMBL" id="CP009122">
    <property type="protein sequence ID" value="AJA11573.1"/>
    <property type="molecule type" value="Genomic_DNA"/>
</dbReference>
<dbReference type="HOGENOM" id="CLU_163409_0_0_5"/>
<gene>
    <name evidence="1" type="ORF">SKP52_23655</name>
</gene>
<dbReference type="Pfam" id="PF02635">
    <property type="entry name" value="DsrE"/>
    <property type="match status" value="1"/>
</dbReference>
<name>A0A0A7PQK2_9SPHN</name>
<proteinExistence type="predicted"/>
<dbReference type="InterPro" id="IPR003787">
    <property type="entry name" value="Sulphur_relay_DsrE/F-like"/>
</dbReference>
<dbReference type="KEGG" id="sphk:SKP52_23655"/>
<organism evidence="1 2">
    <name type="scientific">Sphingopyxis fribergensis</name>
    <dbReference type="NCBI Taxonomy" id="1515612"/>
    <lineage>
        <taxon>Bacteria</taxon>
        <taxon>Pseudomonadati</taxon>
        <taxon>Pseudomonadota</taxon>
        <taxon>Alphaproteobacteria</taxon>
        <taxon>Sphingomonadales</taxon>
        <taxon>Sphingomonadaceae</taxon>
        <taxon>Sphingopyxis</taxon>
    </lineage>
</organism>
<sequence length="124" mass="13011">MSDLPVLNVIVAVAEGRRLYAALEAGMAAAALGRPVRIFLQGEAAALLRDPVTFSGDDARRAAGQPDLAWLAEEAIAMEIEMFVCQSGMALVGVAATELMPHVRAAGLVSFMAAIGPDDRLVVY</sequence>
<accession>A0A0A7PQK2</accession>
<reference evidence="1 2" key="1">
    <citation type="journal article" date="2015" name="Int. J. Syst. Evol. Microbiol.">
        <title>Description of Sphingopyxis fribergensis sp. nov. - a soil bacterium with the ability to degrade styrene and phenylacetic acid.</title>
        <authorList>
            <person name="Oelschlagel M."/>
            <person name="Ruckert C."/>
            <person name="Kalinowski J."/>
            <person name="Schmidt G."/>
            <person name="Schlomann M."/>
            <person name="Tischler D."/>
        </authorList>
    </citation>
    <scope>NUCLEOTIDE SEQUENCE [LARGE SCALE GENOMIC DNA]</scope>
    <source>
        <strain evidence="1 2">Kp5.2</strain>
    </source>
</reference>
<dbReference type="SUPFAM" id="SSF75169">
    <property type="entry name" value="DsrEFH-like"/>
    <property type="match status" value="1"/>
</dbReference>
<keyword evidence="2" id="KW-1185">Reference proteome</keyword>
<evidence type="ECO:0000313" key="1">
    <source>
        <dbReference type="EMBL" id="AJA11573.1"/>
    </source>
</evidence>
<dbReference type="Proteomes" id="UP000030907">
    <property type="component" value="Chromosome"/>
</dbReference>
<dbReference type="AlphaFoldDB" id="A0A0A7PQK2"/>
<protein>
    <submittedName>
        <fullName evidence="1">Uncharacterized protein</fullName>
    </submittedName>
</protein>
<dbReference type="Gene3D" id="3.40.1260.10">
    <property type="entry name" value="DsrEFH-like"/>
    <property type="match status" value="1"/>
</dbReference>
<dbReference type="STRING" id="1515612.SKP52_23655"/>
<dbReference type="RefSeq" id="WP_039579132.1">
    <property type="nucleotide sequence ID" value="NZ_CP009122.1"/>
</dbReference>
<evidence type="ECO:0000313" key="2">
    <source>
        <dbReference type="Proteomes" id="UP000030907"/>
    </source>
</evidence>